<proteinExistence type="predicted"/>
<name>A0A3Q9G5N9_9ACTO</name>
<accession>A0A3Q9G5N9</accession>
<sequence>MSAGEKRTAGRGALEEIATLSPGKSVEIRVPYVGAVQAIAGPRHTRGTPPNVVEIDLDTWLDLTVGAVSWDDAVDAGKVGASGVRADLSAYLPLFRGSKNGI</sequence>
<dbReference type="OrthoDB" id="8481083at2"/>
<feature type="domain" description="Bacterial SCP orthologue" evidence="1">
    <location>
        <begin position="7"/>
        <end position="94"/>
    </location>
</feature>
<evidence type="ECO:0000313" key="3">
    <source>
        <dbReference type="Proteomes" id="UP000280344"/>
    </source>
</evidence>
<protein>
    <recommendedName>
        <fullName evidence="1">Bacterial SCP orthologue domain-containing protein</fullName>
    </recommendedName>
</protein>
<dbReference type="Gene3D" id="3.30.1050.40">
    <property type="match status" value="1"/>
</dbReference>
<evidence type="ECO:0000259" key="1">
    <source>
        <dbReference type="Pfam" id="PF17844"/>
    </source>
</evidence>
<dbReference type="Pfam" id="PF17844">
    <property type="entry name" value="SCP_3"/>
    <property type="match status" value="1"/>
</dbReference>
<dbReference type="InterPro" id="IPR041629">
    <property type="entry name" value="SCP_3"/>
</dbReference>
<gene>
    <name evidence="2" type="ORF">EJ997_08035</name>
</gene>
<keyword evidence="3" id="KW-1185">Reference proteome</keyword>
<dbReference type="KEGG" id="flh:EJ997_08035"/>
<dbReference type="AlphaFoldDB" id="A0A3Q9G5N9"/>
<evidence type="ECO:0000313" key="2">
    <source>
        <dbReference type="EMBL" id="AZQ78208.1"/>
    </source>
</evidence>
<dbReference type="Proteomes" id="UP000280344">
    <property type="component" value="Chromosome"/>
</dbReference>
<dbReference type="EMBL" id="CP034593">
    <property type="protein sequence ID" value="AZQ78208.1"/>
    <property type="molecule type" value="Genomic_DNA"/>
</dbReference>
<reference evidence="2 3" key="1">
    <citation type="submission" date="2018-12" db="EMBL/GenBank/DDBJ databases">
        <title>Complete genome sequence of Flaviflexus sp. H23T48.</title>
        <authorList>
            <person name="Bae J.-W."/>
            <person name="Lee J.-Y."/>
        </authorList>
    </citation>
    <scope>NUCLEOTIDE SEQUENCE [LARGE SCALE GENOMIC DNA]</scope>
    <source>
        <strain evidence="2 3">H23T48</strain>
    </source>
</reference>
<organism evidence="2 3">
    <name type="scientific">Flaviflexus ciconiae</name>
    <dbReference type="NCBI Taxonomy" id="2496867"/>
    <lineage>
        <taxon>Bacteria</taxon>
        <taxon>Bacillati</taxon>
        <taxon>Actinomycetota</taxon>
        <taxon>Actinomycetes</taxon>
        <taxon>Actinomycetales</taxon>
        <taxon>Actinomycetaceae</taxon>
        <taxon>Flaviflexus</taxon>
    </lineage>
</organism>